<evidence type="ECO:0000256" key="2">
    <source>
        <dbReference type="ARBA" id="ARBA00022801"/>
    </source>
</evidence>
<comment type="similarity">
    <text evidence="1">Belongs to the peptidase S45 family.</text>
</comment>
<dbReference type="CDD" id="cd03747">
    <property type="entry name" value="Ntn_PGA_like"/>
    <property type="match status" value="1"/>
</dbReference>
<dbReference type="Gene3D" id="1.10.439.10">
    <property type="entry name" value="Penicillin Amidohydrolase, domain 1"/>
    <property type="match status" value="1"/>
</dbReference>
<dbReference type="Gene3D" id="3.60.20.10">
    <property type="entry name" value="Glutamine Phosphoribosylpyrophosphate, subunit 1, domain 1"/>
    <property type="match status" value="1"/>
</dbReference>
<protein>
    <submittedName>
        <fullName evidence="5">Unannotated protein</fullName>
    </submittedName>
</protein>
<dbReference type="InterPro" id="IPR029055">
    <property type="entry name" value="Ntn_hydrolases_N"/>
</dbReference>
<dbReference type="InterPro" id="IPR023343">
    <property type="entry name" value="Penicillin_amidase_dom1"/>
</dbReference>
<dbReference type="SUPFAM" id="SSF56235">
    <property type="entry name" value="N-terminal nucleophile aminohydrolases (Ntn hydrolases)"/>
    <property type="match status" value="1"/>
</dbReference>
<name>A0A6J7N7H0_9ZZZZ</name>
<accession>A0A6J7N7H0</accession>
<dbReference type="Gene3D" id="1.10.1400.10">
    <property type="match status" value="1"/>
</dbReference>
<dbReference type="InterPro" id="IPR014395">
    <property type="entry name" value="Pen/GL7ACA/AHL_acylase"/>
</dbReference>
<dbReference type="EMBL" id="CAFBMM010000055">
    <property type="protein sequence ID" value="CAB4910446.1"/>
    <property type="molecule type" value="Genomic_DNA"/>
</dbReference>
<sequence length="739" mass="81560">MQVTGLESEVVIRRDQWGIPHIAANSSSDAFFGQGFAQAEDRLGQLEFDRRRAYGQWAQLAGAEALDFDRFARRCSLRLTAQNEYSALSSEAKEVLTSFSAGINAYLNLRRDLPPDLALTKTTPDPWSPEDCCAVFLVRHVVFANWQKKLWRGRLAAVLGSELVAHLQGADLRDIPLIVSPPEFARLDPNPDQQPLNEVLAAMAHLAQAATGSNAWALHGSRTESGLPLIAGDPHRALETPSVYYQCHLTCPEFDAIGLSFVGVPGFPHFGHSQRVAWAITNANGDYQDLYVEDMPLTSSRTEVIEVKGESPVSIECYETPRGVVVFGDPLIGPSLALRSTALVDASSGLEVLAPMLRAQSVSELDDVMRNWVDPVNNLVSADVSGDISYRTVGKIPVRNRANSWGPVPANNLEYEWQGEIAFDEMPHALNPESGLIVTANQKIAGPDYPHFLGFDYSGPDRAQRLHDRLDDIQRATVADMESVLTDRVSLAAKIWVPAILAATARDNPDDEYRVLSEILNSWDYSMDPDSIAASLYLVTRDFVSQRLANQEIFDPLRRPYFEEPRGSFQPVSLRIWSLSTGLLAGNDESLLFSGESWPDLLRDCFSQAVEYLRSALGPNTDEWRWGSLHQCRARHPLNRPELDPPVVGVGGEWDTVMSASHPAGYGFAVTSTSVARYIFDVANWDNSRWVVPFGVSGDPTREHFSDQQDIWVKGGLVAMPYSPEAVSEATVTTAVLTP</sequence>
<dbReference type="InterPro" id="IPR002692">
    <property type="entry name" value="S45"/>
</dbReference>
<keyword evidence="3" id="KW-0865">Zymogen</keyword>
<evidence type="ECO:0000256" key="1">
    <source>
        <dbReference type="ARBA" id="ARBA00006586"/>
    </source>
</evidence>
<dbReference type="PIRSF" id="PIRSF001227">
    <property type="entry name" value="Pen_acylase"/>
    <property type="match status" value="1"/>
</dbReference>
<dbReference type="InterPro" id="IPR043146">
    <property type="entry name" value="Penicillin_amidase_N_B-knob"/>
</dbReference>
<gene>
    <name evidence="4" type="ORF">UFOPK3605_01069</name>
    <name evidence="5" type="ORF">UFOPK3897_01426</name>
    <name evidence="6" type="ORF">UFOPK4121_00201</name>
</gene>
<dbReference type="EMBL" id="CAFBOF010000046">
    <property type="protein sequence ID" value="CAB4986024.1"/>
    <property type="molecule type" value="Genomic_DNA"/>
</dbReference>
<dbReference type="Gene3D" id="2.30.120.10">
    <property type="match status" value="1"/>
</dbReference>
<dbReference type="GO" id="GO:0016811">
    <property type="term" value="F:hydrolase activity, acting on carbon-nitrogen (but not peptide) bonds, in linear amides"/>
    <property type="evidence" value="ECO:0007669"/>
    <property type="project" value="InterPro"/>
</dbReference>
<organism evidence="5">
    <name type="scientific">freshwater metagenome</name>
    <dbReference type="NCBI Taxonomy" id="449393"/>
    <lineage>
        <taxon>unclassified sequences</taxon>
        <taxon>metagenomes</taxon>
        <taxon>ecological metagenomes</taxon>
    </lineage>
</organism>
<keyword evidence="2" id="KW-0378">Hydrolase</keyword>
<dbReference type="PANTHER" id="PTHR34218">
    <property type="entry name" value="PEPTIDASE S45 PENICILLIN AMIDASE"/>
    <property type="match status" value="1"/>
</dbReference>
<evidence type="ECO:0000256" key="3">
    <source>
        <dbReference type="ARBA" id="ARBA00023145"/>
    </source>
</evidence>
<dbReference type="GO" id="GO:0017000">
    <property type="term" value="P:antibiotic biosynthetic process"/>
    <property type="evidence" value="ECO:0007669"/>
    <property type="project" value="InterPro"/>
</dbReference>
<dbReference type="AlphaFoldDB" id="A0A6J7N7H0"/>
<reference evidence="5" key="1">
    <citation type="submission" date="2020-05" db="EMBL/GenBank/DDBJ databases">
        <authorList>
            <person name="Chiriac C."/>
            <person name="Salcher M."/>
            <person name="Ghai R."/>
            <person name="Kavagutti S V."/>
        </authorList>
    </citation>
    <scope>NUCLEOTIDE SEQUENCE</scope>
</reference>
<evidence type="ECO:0000313" key="6">
    <source>
        <dbReference type="EMBL" id="CAB5013718.1"/>
    </source>
</evidence>
<proteinExistence type="inferred from homology"/>
<dbReference type="EMBL" id="CAFBPQ010000002">
    <property type="protein sequence ID" value="CAB5013718.1"/>
    <property type="molecule type" value="Genomic_DNA"/>
</dbReference>
<dbReference type="Pfam" id="PF01804">
    <property type="entry name" value="Penicil_amidase"/>
    <property type="match status" value="1"/>
</dbReference>
<evidence type="ECO:0000313" key="5">
    <source>
        <dbReference type="EMBL" id="CAB4986024.1"/>
    </source>
</evidence>
<dbReference type="PANTHER" id="PTHR34218:SF4">
    <property type="entry name" value="ACYL-HOMOSERINE LACTONE ACYLASE QUIP"/>
    <property type="match status" value="1"/>
</dbReference>
<evidence type="ECO:0000313" key="4">
    <source>
        <dbReference type="EMBL" id="CAB4910446.1"/>
    </source>
</evidence>
<dbReference type="InterPro" id="IPR043147">
    <property type="entry name" value="Penicillin_amidase_A-knob"/>
</dbReference>